<dbReference type="InterPro" id="IPR007493">
    <property type="entry name" value="DUF538"/>
</dbReference>
<dbReference type="Gramene" id="Kaladp0042s0265.1.v1.1">
    <property type="protein sequence ID" value="Kaladp0042s0265.1.v1.1.CDS.1"/>
    <property type="gene ID" value="Kaladp0042s0265.v1.1"/>
</dbReference>
<name>A0A7N0ZVT6_KALFE</name>
<sequence length="138" mass="15375">MLVVFIPKAWSLESLARLLQSHGLPPGIFPENVESFSLDRYSRLEVRLDSPCYAEFENMVYFEKVVRANLSYGGLLGLQGLQQRELFLWLPVRGIINNDPSSGVIMIDIGIAHEHIALSHFDEPPVCTPLPLAAGINS</sequence>
<dbReference type="AlphaFoldDB" id="A0A7N0ZVT6"/>
<reference evidence="1" key="1">
    <citation type="submission" date="2021-01" db="UniProtKB">
        <authorList>
            <consortium name="EnsemblPlants"/>
        </authorList>
    </citation>
    <scope>IDENTIFICATION</scope>
</reference>
<dbReference type="PANTHER" id="PTHR31676">
    <property type="entry name" value="T31J12.3 PROTEIN-RELATED"/>
    <property type="match status" value="1"/>
</dbReference>
<dbReference type="OMA" id="IMIDIGI"/>
<evidence type="ECO:0000313" key="2">
    <source>
        <dbReference type="Proteomes" id="UP000594263"/>
    </source>
</evidence>
<accession>A0A7N0ZVT6</accession>
<dbReference type="Proteomes" id="UP000594263">
    <property type="component" value="Unplaced"/>
</dbReference>
<proteinExistence type="predicted"/>
<dbReference type="InterPro" id="IPR036758">
    <property type="entry name" value="At5g01610-like"/>
</dbReference>
<dbReference type="Pfam" id="PF04398">
    <property type="entry name" value="DUF538"/>
    <property type="match status" value="1"/>
</dbReference>
<dbReference type="EnsemblPlants" id="Kaladp0042s0265.1.v1.1">
    <property type="protein sequence ID" value="Kaladp0042s0265.1.v1.1.CDS.1"/>
    <property type="gene ID" value="Kaladp0042s0265.v1.1"/>
</dbReference>
<dbReference type="SUPFAM" id="SSF141562">
    <property type="entry name" value="At5g01610-like"/>
    <property type="match status" value="1"/>
</dbReference>
<protein>
    <submittedName>
        <fullName evidence="1">Uncharacterized protein</fullName>
    </submittedName>
</protein>
<dbReference type="PANTHER" id="PTHR31676:SF28">
    <property type="entry name" value="TRANSMEMBRANE PROTEIN"/>
    <property type="match status" value="1"/>
</dbReference>
<evidence type="ECO:0000313" key="1">
    <source>
        <dbReference type="EnsemblPlants" id="Kaladp0042s0265.1.v1.1.CDS.1"/>
    </source>
</evidence>
<organism evidence="1 2">
    <name type="scientific">Kalanchoe fedtschenkoi</name>
    <name type="common">Lavender scallops</name>
    <name type="synonym">South American air plant</name>
    <dbReference type="NCBI Taxonomy" id="63787"/>
    <lineage>
        <taxon>Eukaryota</taxon>
        <taxon>Viridiplantae</taxon>
        <taxon>Streptophyta</taxon>
        <taxon>Embryophyta</taxon>
        <taxon>Tracheophyta</taxon>
        <taxon>Spermatophyta</taxon>
        <taxon>Magnoliopsida</taxon>
        <taxon>eudicotyledons</taxon>
        <taxon>Gunneridae</taxon>
        <taxon>Pentapetalae</taxon>
        <taxon>Saxifragales</taxon>
        <taxon>Crassulaceae</taxon>
        <taxon>Kalanchoe</taxon>
    </lineage>
</organism>
<dbReference type="Gene3D" id="2.30.240.10">
    <property type="entry name" value="At5g01610-like"/>
    <property type="match status" value="1"/>
</dbReference>
<keyword evidence="2" id="KW-1185">Reference proteome</keyword>